<dbReference type="NCBIfam" id="TIGR00756">
    <property type="entry name" value="PPR"/>
    <property type="match status" value="3"/>
</dbReference>
<dbReference type="FunFam" id="1.25.40.10:FF:000285">
    <property type="entry name" value="Pentatricopeptide repeat-containing protein, chloroplastic"/>
    <property type="match status" value="1"/>
</dbReference>
<dbReference type="Pfam" id="PF01535">
    <property type="entry name" value="PPR"/>
    <property type="match status" value="2"/>
</dbReference>
<name>A0A8K0E7C7_9ROSA</name>
<reference evidence="3" key="1">
    <citation type="submission" date="2020-03" db="EMBL/GenBank/DDBJ databases">
        <title>A high-quality chromosome-level genome assembly of a woody plant with both climbing and erect habits, Rhamnella rubrinervis.</title>
        <authorList>
            <person name="Lu Z."/>
            <person name="Yang Y."/>
            <person name="Zhu X."/>
            <person name="Sun Y."/>
        </authorList>
    </citation>
    <scope>NUCLEOTIDE SEQUENCE</scope>
    <source>
        <strain evidence="3">BYM</strain>
        <tissue evidence="3">Leaf</tissue>
    </source>
</reference>
<keyword evidence="4" id="KW-1185">Reference proteome</keyword>
<feature type="repeat" description="PPR" evidence="2">
    <location>
        <begin position="260"/>
        <end position="294"/>
    </location>
</feature>
<sequence length="598" mass="66627">MGFLCEGKQLHGHLIKFGLCNNLSLENKILNLYVKCREFDDAHRLLGEMTVRNVVAWNIVICGVADEGSHGKLNAHLGFSCFRRMLMETVCPDEITFNGLLRACVMLNDFALNRQLHCSIVKLGFDSNCFVITALVDLCAKSGLLEYARQAFDHVSNRDLVLWNVMVHCYSSNYLAKEAFDIFNSMRLEGVKVDEFTFSTLLTLCCTHGSCELGRQIHGIVIRQSFDLDVLVASTLVDMYAKNDYIGDARKAFNVISIRNVVSWNTMIVAHGQNGEGMEAIRLFCKMLQEDFCPDELTMASIVSSCGNLSVISELMQVHAYTIKGGFQCFSSNSNALINAYSKCGSIVNASQCFSSVVEPDLFTWTSVIGAYAFHGLAKEAIECFEKMLTYGIRPDRITFLGVLSACSHGGLIHKGLHYFKTMTNKYQIVPGPEHFTCLIDLVGRAGLLDVAFNILSLMPTEAGSDTFGAFIGACKVRGNVGLAKWAAEKLFALEPDKPVNYILMSNIYSSEGHWTDVARVRKMMRNSCDHKAPGCSWMEISGDIHTFVSSDKSHPQTSEVYDMLGLLLRLMKEENYSSHAVTNLETVLDEYAFDFHE</sequence>
<dbReference type="Proteomes" id="UP000796880">
    <property type="component" value="Unassembled WGS sequence"/>
</dbReference>
<dbReference type="FunFam" id="1.25.40.10:FF:000396">
    <property type="entry name" value="Pentatricopeptide repeat-containing protein At2g36730"/>
    <property type="match status" value="1"/>
</dbReference>
<dbReference type="EMBL" id="VOIH02000007">
    <property type="protein sequence ID" value="KAF3441526.1"/>
    <property type="molecule type" value="Genomic_DNA"/>
</dbReference>
<accession>A0A8K0E7C7</accession>
<comment type="caution">
    <text evidence="3">The sequence shown here is derived from an EMBL/GenBank/DDBJ whole genome shotgun (WGS) entry which is preliminary data.</text>
</comment>
<dbReference type="Pfam" id="PF13041">
    <property type="entry name" value="PPR_2"/>
    <property type="match status" value="3"/>
</dbReference>
<keyword evidence="1" id="KW-0677">Repeat</keyword>
<dbReference type="OrthoDB" id="1851890at2759"/>
<dbReference type="PROSITE" id="PS51375">
    <property type="entry name" value="PPR"/>
    <property type="match status" value="3"/>
</dbReference>
<dbReference type="InterPro" id="IPR046848">
    <property type="entry name" value="E_motif"/>
</dbReference>
<dbReference type="Pfam" id="PF20431">
    <property type="entry name" value="E_motif"/>
    <property type="match status" value="1"/>
</dbReference>
<dbReference type="InterPro" id="IPR011990">
    <property type="entry name" value="TPR-like_helical_dom_sf"/>
</dbReference>
<dbReference type="InterPro" id="IPR046960">
    <property type="entry name" value="PPR_At4g14850-like_plant"/>
</dbReference>
<gene>
    <name evidence="3" type="ORF">FNV43_RR15440</name>
</gene>
<evidence type="ECO:0008006" key="5">
    <source>
        <dbReference type="Google" id="ProtNLM"/>
    </source>
</evidence>
<evidence type="ECO:0000313" key="4">
    <source>
        <dbReference type="Proteomes" id="UP000796880"/>
    </source>
</evidence>
<evidence type="ECO:0000256" key="1">
    <source>
        <dbReference type="ARBA" id="ARBA00022737"/>
    </source>
</evidence>
<evidence type="ECO:0000313" key="3">
    <source>
        <dbReference type="EMBL" id="KAF3441526.1"/>
    </source>
</evidence>
<dbReference type="InterPro" id="IPR002885">
    <property type="entry name" value="PPR_rpt"/>
</dbReference>
<dbReference type="GO" id="GO:0009451">
    <property type="term" value="P:RNA modification"/>
    <property type="evidence" value="ECO:0007669"/>
    <property type="project" value="InterPro"/>
</dbReference>
<dbReference type="GO" id="GO:0003723">
    <property type="term" value="F:RNA binding"/>
    <property type="evidence" value="ECO:0007669"/>
    <property type="project" value="InterPro"/>
</dbReference>
<proteinExistence type="predicted"/>
<feature type="repeat" description="PPR" evidence="2">
    <location>
        <begin position="159"/>
        <end position="193"/>
    </location>
</feature>
<protein>
    <recommendedName>
        <fullName evidence="5">Pentatricopeptide repeat-containing protein</fullName>
    </recommendedName>
</protein>
<evidence type="ECO:0000256" key="2">
    <source>
        <dbReference type="PROSITE-ProRule" id="PRU00708"/>
    </source>
</evidence>
<dbReference type="PANTHER" id="PTHR47926:SF511">
    <property type="entry name" value="PENTATRICOPEPTIDE REPEAT-CONTAINING PROTEIN"/>
    <property type="match status" value="1"/>
</dbReference>
<dbReference type="FunFam" id="1.25.40.10:FF:000090">
    <property type="entry name" value="Pentatricopeptide repeat-containing protein, chloroplastic"/>
    <property type="match status" value="1"/>
</dbReference>
<dbReference type="AlphaFoldDB" id="A0A8K0E7C7"/>
<organism evidence="3 4">
    <name type="scientific">Rhamnella rubrinervis</name>
    <dbReference type="NCBI Taxonomy" id="2594499"/>
    <lineage>
        <taxon>Eukaryota</taxon>
        <taxon>Viridiplantae</taxon>
        <taxon>Streptophyta</taxon>
        <taxon>Embryophyta</taxon>
        <taxon>Tracheophyta</taxon>
        <taxon>Spermatophyta</taxon>
        <taxon>Magnoliopsida</taxon>
        <taxon>eudicotyledons</taxon>
        <taxon>Gunneridae</taxon>
        <taxon>Pentapetalae</taxon>
        <taxon>rosids</taxon>
        <taxon>fabids</taxon>
        <taxon>Rosales</taxon>
        <taxon>Rhamnaceae</taxon>
        <taxon>rhamnoid group</taxon>
        <taxon>Rhamneae</taxon>
        <taxon>Rhamnella</taxon>
    </lineage>
</organism>
<dbReference type="PANTHER" id="PTHR47926">
    <property type="entry name" value="PENTATRICOPEPTIDE REPEAT-CONTAINING PROTEIN"/>
    <property type="match status" value="1"/>
</dbReference>
<feature type="repeat" description="PPR" evidence="2">
    <location>
        <begin position="361"/>
        <end position="395"/>
    </location>
</feature>
<dbReference type="Gene3D" id="1.25.40.10">
    <property type="entry name" value="Tetratricopeptide repeat domain"/>
    <property type="match status" value="4"/>
</dbReference>